<evidence type="ECO:0000256" key="4">
    <source>
        <dbReference type="ARBA" id="ARBA00022989"/>
    </source>
</evidence>
<evidence type="ECO:0000256" key="2">
    <source>
        <dbReference type="ARBA" id="ARBA00022475"/>
    </source>
</evidence>
<organism evidence="8 9">
    <name type="scientific">Pseudomonas asplenii</name>
    <dbReference type="NCBI Taxonomy" id="53407"/>
    <lineage>
        <taxon>Bacteria</taxon>
        <taxon>Pseudomonadati</taxon>
        <taxon>Pseudomonadota</taxon>
        <taxon>Gammaproteobacteria</taxon>
        <taxon>Pseudomonadales</taxon>
        <taxon>Pseudomonadaceae</taxon>
        <taxon>Pseudomonas</taxon>
    </lineage>
</organism>
<dbReference type="EMBL" id="LT629777">
    <property type="protein sequence ID" value="SDT42441.1"/>
    <property type="molecule type" value="Genomic_DNA"/>
</dbReference>
<dbReference type="Proteomes" id="UP000199524">
    <property type="component" value="Chromosome I"/>
</dbReference>
<dbReference type="GO" id="GO:0006825">
    <property type="term" value="P:copper ion transport"/>
    <property type="evidence" value="ECO:0007669"/>
    <property type="project" value="InterPro"/>
</dbReference>
<feature type="transmembrane region" description="Helical" evidence="6">
    <location>
        <begin position="261"/>
        <end position="281"/>
    </location>
</feature>
<name>A0A1H2A8X7_9PSED</name>
<protein>
    <recommendedName>
        <fullName evidence="6">Copper resistance protein D</fullName>
    </recommendedName>
</protein>
<dbReference type="Pfam" id="PF05425">
    <property type="entry name" value="CopD"/>
    <property type="match status" value="1"/>
</dbReference>
<keyword evidence="6" id="KW-0186">Copper</keyword>
<dbReference type="PANTHER" id="PTHR34820">
    <property type="entry name" value="INNER MEMBRANE PROTEIN YEBZ"/>
    <property type="match status" value="1"/>
</dbReference>
<feature type="transmembrane region" description="Helical" evidence="6">
    <location>
        <begin position="116"/>
        <end position="137"/>
    </location>
</feature>
<keyword evidence="9" id="KW-1185">Reference proteome</keyword>
<sequence length="283" mass="30839">MLDAMVLCRFLHFTMVLSLFGACLLRPLLIGPAPSAVLDSQLLTMRRWMAALALFSAVAWLLLTIVGMTDDWADAIRLPTLQLVLGHTFFGKVWTWHLGLSLLLWIVLSTHAPPRVSLLLALLQVATLAPVGHGAMLDGVGGQLLMFNQLLHLSGVGAWVGGLMLLILVLSRPAGHEVERILRHFSTLGYLMVAVIIVTGLINVRVLTGALWPTPLFQGFALILLIKVLLVLLMLGLALFNRVMSRHGRITVLRRSVTLEWLLGLGAILAVSLLGTLPPVVMN</sequence>
<feature type="transmembrane region" description="Helical" evidence="6">
    <location>
        <begin position="12"/>
        <end position="29"/>
    </location>
</feature>
<feature type="transmembrane region" description="Helical" evidence="6">
    <location>
        <begin position="182"/>
        <end position="204"/>
    </location>
</feature>
<dbReference type="InterPro" id="IPR032694">
    <property type="entry name" value="CopC/D"/>
</dbReference>
<reference evidence="9" key="1">
    <citation type="submission" date="2016-10" db="EMBL/GenBank/DDBJ databases">
        <authorList>
            <person name="Varghese N."/>
            <person name="Submissions S."/>
        </authorList>
    </citation>
    <scope>NUCLEOTIDE SEQUENCE [LARGE SCALE GENOMIC DNA]</scope>
    <source>
        <strain evidence="9">ATCC 23835</strain>
    </source>
</reference>
<proteinExistence type="inferred from homology"/>
<keyword evidence="4 6" id="KW-1133">Transmembrane helix</keyword>
<dbReference type="GO" id="GO:0046688">
    <property type="term" value="P:response to copper ion"/>
    <property type="evidence" value="ECO:0007669"/>
    <property type="project" value="UniProtKB-UniRule"/>
</dbReference>
<evidence type="ECO:0000256" key="3">
    <source>
        <dbReference type="ARBA" id="ARBA00022692"/>
    </source>
</evidence>
<evidence type="ECO:0000259" key="7">
    <source>
        <dbReference type="Pfam" id="PF05425"/>
    </source>
</evidence>
<keyword evidence="5 6" id="KW-0472">Membrane</keyword>
<comment type="function">
    <text evidence="6">Involved in copper resistance.</text>
</comment>
<comment type="subcellular location">
    <subcellularLocation>
        <location evidence="6">Cell inner membrane</location>
        <topology evidence="6">Multi-pass membrane protein</topology>
    </subcellularLocation>
    <subcellularLocation>
        <location evidence="1">Cell membrane</location>
        <topology evidence="1">Multi-pass membrane protein</topology>
    </subcellularLocation>
</comment>
<dbReference type="InterPro" id="IPR047689">
    <property type="entry name" value="CopD"/>
</dbReference>
<gene>
    <name evidence="8" type="ORF">SAMN05216598_5638</name>
</gene>
<feature type="transmembrane region" description="Helical" evidence="6">
    <location>
        <begin position="50"/>
        <end position="69"/>
    </location>
</feature>
<evidence type="ECO:0000256" key="1">
    <source>
        <dbReference type="ARBA" id="ARBA00004651"/>
    </source>
</evidence>
<evidence type="ECO:0000256" key="6">
    <source>
        <dbReference type="RuleBase" id="RU369037"/>
    </source>
</evidence>
<feature type="domain" description="Copper resistance protein D" evidence="7">
    <location>
        <begin position="180"/>
        <end position="274"/>
    </location>
</feature>
<feature type="transmembrane region" description="Helical" evidence="6">
    <location>
        <begin position="216"/>
        <end position="240"/>
    </location>
</feature>
<dbReference type="AlphaFoldDB" id="A0A1H2A8X7"/>
<evidence type="ECO:0000313" key="9">
    <source>
        <dbReference type="Proteomes" id="UP000199524"/>
    </source>
</evidence>
<keyword evidence="3 6" id="KW-0812">Transmembrane</keyword>
<feature type="transmembrane region" description="Helical" evidence="6">
    <location>
        <begin position="89"/>
        <end position="109"/>
    </location>
</feature>
<dbReference type="InterPro" id="IPR008457">
    <property type="entry name" value="Cu-R_CopD_dom"/>
</dbReference>
<feature type="transmembrane region" description="Helical" evidence="6">
    <location>
        <begin position="149"/>
        <end position="170"/>
    </location>
</feature>
<evidence type="ECO:0000313" key="8">
    <source>
        <dbReference type="EMBL" id="SDT42441.1"/>
    </source>
</evidence>
<dbReference type="GO" id="GO:0005886">
    <property type="term" value="C:plasma membrane"/>
    <property type="evidence" value="ECO:0007669"/>
    <property type="project" value="UniProtKB-SubCell"/>
</dbReference>
<keyword evidence="6" id="KW-0997">Cell inner membrane</keyword>
<comment type="similarity">
    <text evidence="6">Belongs to the CopD family.</text>
</comment>
<dbReference type="GeneID" id="300210475"/>
<dbReference type="NCBIfam" id="NF033808">
    <property type="entry name" value="copper_CopD"/>
    <property type="match status" value="1"/>
</dbReference>
<accession>A0A1H2A8X7</accession>
<dbReference type="RefSeq" id="WP_090211022.1">
    <property type="nucleotide sequence ID" value="NZ_LT629777.1"/>
</dbReference>
<keyword evidence="2 6" id="KW-1003">Cell membrane</keyword>
<evidence type="ECO:0000256" key="5">
    <source>
        <dbReference type="ARBA" id="ARBA00023136"/>
    </source>
</evidence>
<dbReference type="PANTHER" id="PTHR34820:SF4">
    <property type="entry name" value="INNER MEMBRANE PROTEIN YEBZ"/>
    <property type="match status" value="1"/>
</dbReference>